<dbReference type="RefSeq" id="WP_135656805.1">
    <property type="nucleotide sequence ID" value="NZ_RQHF01000008.1"/>
</dbReference>
<sequence length="185" mass="21365">MSELVRDVFLKGNTIYLRALQESDITGNYYYWLNDQDVVKYNSHGRFPQTIEKLREYVKNVSSSNDTLVLAIIDISSSQHIGNISLQRIHWIDRNAEIAFLLGEKSFHGRKIMTEAGLILLNHGFRTLNLHRIYCGTSSENLPMQKLAVRLGMLQEGIRKEAIYKNGAYLDMYEYGILKEDFLAK</sequence>
<gene>
    <name evidence="2" type="ORF">EHQ95_02075</name>
</gene>
<accession>A0ABY2NT20</accession>
<dbReference type="Pfam" id="PF13302">
    <property type="entry name" value="Acetyltransf_3"/>
    <property type="match status" value="1"/>
</dbReference>
<evidence type="ECO:0000313" key="3">
    <source>
        <dbReference type="Proteomes" id="UP000298112"/>
    </source>
</evidence>
<proteinExistence type="predicted"/>
<name>A0ABY2NT20_9LEPT</name>
<keyword evidence="3" id="KW-1185">Reference proteome</keyword>
<dbReference type="InterPro" id="IPR000182">
    <property type="entry name" value="GNAT_dom"/>
</dbReference>
<dbReference type="InterPro" id="IPR051908">
    <property type="entry name" value="Ribosomal_N-acetyltransferase"/>
</dbReference>
<organism evidence="2 3">
    <name type="scientific">Leptospira vanthielii</name>
    <dbReference type="NCBI Taxonomy" id="293085"/>
    <lineage>
        <taxon>Bacteria</taxon>
        <taxon>Pseudomonadati</taxon>
        <taxon>Spirochaetota</taxon>
        <taxon>Spirochaetia</taxon>
        <taxon>Leptospirales</taxon>
        <taxon>Leptospiraceae</taxon>
        <taxon>Leptospira</taxon>
    </lineage>
</organism>
<dbReference type="SUPFAM" id="SSF55729">
    <property type="entry name" value="Acyl-CoA N-acyltransferases (Nat)"/>
    <property type="match status" value="1"/>
</dbReference>
<dbReference type="PROSITE" id="PS51186">
    <property type="entry name" value="GNAT"/>
    <property type="match status" value="1"/>
</dbReference>
<protein>
    <submittedName>
        <fullName evidence="2">N-acetyltransferase</fullName>
    </submittedName>
</protein>
<reference evidence="3" key="1">
    <citation type="journal article" date="2019" name="PLoS Negl. Trop. Dis.">
        <title>Revisiting the worldwide diversity of Leptospira species in the environment.</title>
        <authorList>
            <person name="Vincent A.T."/>
            <person name="Schiettekatte O."/>
            <person name="Bourhy P."/>
            <person name="Veyrier F.J."/>
            <person name="Picardeau M."/>
        </authorList>
    </citation>
    <scope>NUCLEOTIDE SEQUENCE [LARGE SCALE GENOMIC DNA]</scope>
    <source>
        <strain evidence="3">201601955</strain>
    </source>
</reference>
<dbReference type="InterPro" id="IPR016181">
    <property type="entry name" value="Acyl_CoA_acyltransferase"/>
</dbReference>
<feature type="domain" description="N-acetyltransferase" evidence="1">
    <location>
        <begin position="15"/>
        <end position="180"/>
    </location>
</feature>
<comment type="caution">
    <text evidence="2">The sequence shown here is derived from an EMBL/GenBank/DDBJ whole genome shotgun (WGS) entry which is preliminary data.</text>
</comment>
<dbReference type="Gene3D" id="3.40.630.30">
    <property type="match status" value="1"/>
</dbReference>
<dbReference type="PANTHER" id="PTHR43441">
    <property type="entry name" value="RIBOSOMAL-PROTEIN-SERINE ACETYLTRANSFERASE"/>
    <property type="match status" value="1"/>
</dbReference>
<dbReference type="PANTHER" id="PTHR43441:SF11">
    <property type="entry name" value="RIBOSOMAL-PROTEIN-SERINE ACETYLTRANSFERASE"/>
    <property type="match status" value="1"/>
</dbReference>
<dbReference type="Proteomes" id="UP000298112">
    <property type="component" value="Unassembled WGS sequence"/>
</dbReference>
<evidence type="ECO:0000259" key="1">
    <source>
        <dbReference type="PROSITE" id="PS51186"/>
    </source>
</evidence>
<evidence type="ECO:0000313" key="2">
    <source>
        <dbReference type="EMBL" id="TGM60687.1"/>
    </source>
</evidence>
<dbReference type="EMBL" id="RQHF01000008">
    <property type="protein sequence ID" value="TGM60687.1"/>
    <property type="molecule type" value="Genomic_DNA"/>
</dbReference>